<feature type="transmembrane region" description="Helical" evidence="1">
    <location>
        <begin position="253"/>
        <end position="271"/>
    </location>
</feature>
<feature type="transmembrane region" description="Helical" evidence="1">
    <location>
        <begin position="82"/>
        <end position="100"/>
    </location>
</feature>
<keyword evidence="3" id="KW-1185">Reference proteome</keyword>
<feature type="transmembrane region" description="Helical" evidence="1">
    <location>
        <begin position="21"/>
        <end position="45"/>
    </location>
</feature>
<reference evidence="2 3" key="1">
    <citation type="journal article" date="2020" name="ISME J.">
        <title>Comparative genomics reveals insights into cyanobacterial evolution and habitat adaptation.</title>
        <authorList>
            <person name="Chen M.Y."/>
            <person name="Teng W.K."/>
            <person name="Zhao L."/>
            <person name="Hu C.X."/>
            <person name="Zhou Y.K."/>
            <person name="Han B.P."/>
            <person name="Song L.R."/>
            <person name="Shu W.S."/>
        </authorList>
    </citation>
    <scope>NUCLEOTIDE SEQUENCE [LARGE SCALE GENOMIC DNA]</scope>
    <source>
        <strain evidence="2 3">FACHB-196</strain>
    </source>
</reference>
<feature type="transmembrane region" description="Helical" evidence="1">
    <location>
        <begin position="230"/>
        <end position="247"/>
    </location>
</feature>
<keyword evidence="1" id="KW-0472">Membrane</keyword>
<comment type="caution">
    <text evidence="2">The sequence shown here is derived from an EMBL/GenBank/DDBJ whole genome shotgun (WGS) entry which is preliminary data.</text>
</comment>
<dbReference type="EMBL" id="JACJST010000026">
    <property type="protein sequence ID" value="MBD2570569.1"/>
    <property type="molecule type" value="Genomic_DNA"/>
</dbReference>
<feature type="transmembrane region" description="Helical" evidence="1">
    <location>
        <begin position="397"/>
        <end position="418"/>
    </location>
</feature>
<accession>A0ABR8FL93</accession>
<evidence type="ECO:0000313" key="3">
    <source>
        <dbReference type="Proteomes" id="UP000640531"/>
    </source>
</evidence>
<keyword evidence="1" id="KW-1133">Transmembrane helix</keyword>
<dbReference type="Proteomes" id="UP000640531">
    <property type="component" value="Unassembled WGS sequence"/>
</dbReference>
<dbReference type="RefSeq" id="WP_190718677.1">
    <property type="nucleotide sequence ID" value="NZ_JACJST010000026.1"/>
</dbReference>
<feature type="transmembrane region" description="Helical" evidence="1">
    <location>
        <begin position="430"/>
        <end position="450"/>
    </location>
</feature>
<protein>
    <recommendedName>
        <fullName evidence="4">O-antigen polysaccharide polymerase Wzy</fullName>
    </recommendedName>
</protein>
<feature type="transmembrane region" description="Helical" evidence="1">
    <location>
        <begin position="278"/>
        <end position="300"/>
    </location>
</feature>
<feature type="transmembrane region" description="Helical" evidence="1">
    <location>
        <begin position="154"/>
        <end position="172"/>
    </location>
</feature>
<feature type="transmembrane region" description="Helical" evidence="1">
    <location>
        <begin position="115"/>
        <end position="134"/>
    </location>
</feature>
<name>A0ABR8FL93_9NOST</name>
<sequence length="485" mass="53719">MSISSNPYYSPQKPPITKKRITKATFLGTVALISSLVIAYVNISLDQAPSLMANQVAIIVIVGIALSIWSDSRRGLQNLFRADLACIVSLYFLTLIEFLYPQTKFDQLLTSEQTAHALYALLVGFGGLGIGRHITLFKPAPPSWLDFGNIPDKALFRIFCISAFLAYLYVFMSVDFNPIKLMEAQLGPRFAVPWGRGRLGDWRVFLSELKLFSYVLPPLAGIIWNRRQSFRSWQIFLVVIVFAFNLLDGFAGGTRSVVGAYIATFLGGYLLTLQRPNLFNVTVPIAVMGYAMVFATRHMLGFREMGISRYLATAAYASQKVQGTLAVDYNLNSIGLLVDAFPMKHDFLGLELLFVFATKPIPRILWPNKPEGLSISIEEVVGADGWTVATTYVGESYMMGGMLAVILISLCIGILATWWSRTATFHTTGYGIVVNALGFFTAAVTMRSLIIFTTSLLPIVGLIFIAKTFPGLLGIKRLRNQYPRS</sequence>
<feature type="transmembrane region" description="Helical" evidence="1">
    <location>
        <begin position="51"/>
        <end position="70"/>
    </location>
</feature>
<keyword evidence="1" id="KW-0812">Transmembrane</keyword>
<feature type="transmembrane region" description="Helical" evidence="1">
    <location>
        <begin position="456"/>
        <end position="475"/>
    </location>
</feature>
<evidence type="ECO:0000313" key="2">
    <source>
        <dbReference type="EMBL" id="MBD2570569.1"/>
    </source>
</evidence>
<evidence type="ECO:0000256" key="1">
    <source>
        <dbReference type="SAM" id="Phobius"/>
    </source>
</evidence>
<proteinExistence type="predicted"/>
<evidence type="ECO:0008006" key="4">
    <source>
        <dbReference type="Google" id="ProtNLM"/>
    </source>
</evidence>
<gene>
    <name evidence="2" type="ORF">H6G59_22265</name>
</gene>
<organism evidence="2 3">
    <name type="scientific">Anabaena lutea FACHB-196</name>
    <dbReference type="NCBI Taxonomy" id="2692881"/>
    <lineage>
        <taxon>Bacteria</taxon>
        <taxon>Bacillati</taxon>
        <taxon>Cyanobacteriota</taxon>
        <taxon>Cyanophyceae</taxon>
        <taxon>Nostocales</taxon>
        <taxon>Nostocaceae</taxon>
        <taxon>Anabaena</taxon>
    </lineage>
</organism>